<evidence type="ECO:0000256" key="1">
    <source>
        <dbReference type="SAM" id="Phobius"/>
    </source>
</evidence>
<evidence type="ECO:0000313" key="2">
    <source>
        <dbReference type="EMBL" id="TCW47757.1"/>
    </source>
</evidence>
<feature type="transmembrane region" description="Helical" evidence="1">
    <location>
        <begin position="16"/>
        <end position="37"/>
    </location>
</feature>
<feature type="transmembrane region" description="Helical" evidence="1">
    <location>
        <begin position="120"/>
        <end position="142"/>
    </location>
</feature>
<dbReference type="EMBL" id="SMDG01000023">
    <property type="protein sequence ID" value="TCW47757.1"/>
    <property type="molecule type" value="Genomic_DNA"/>
</dbReference>
<feature type="transmembrane region" description="Helical" evidence="1">
    <location>
        <begin position="154"/>
        <end position="178"/>
    </location>
</feature>
<organism evidence="2 3">
    <name type="scientific">Bacillus thuringiensis</name>
    <dbReference type="NCBI Taxonomy" id="1428"/>
    <lineage>
        <taxon>Bacteria</taxon>
        <taxon>Bacillati</taxon>
        <taxon>Bacillota</taxon>
        <taxon>Bacilli</taxon>
        <taxon>Bacillales</taxon>
        <taxon>Bacillaceae</taxon>
        <taxon>Bacillus</taxon>
        <taxon>Bacillus cereus group</taxon>
    </lineage>
</organism>
<keyword evidence="1" id="KW-0472">Membrane</keyword>
<gene>
    <name evidence="2" type="ORF">EC910_12373</name>
</gene>
<evidence type="ECO:0000313" key="3">
    <source>
        <dbReference type="Proteomes" id="UP000295285"/>
    </source>
</evidence>
<feature type="transmembrane region" description="Helical" evidence="1">
    <location>
        <begin position="58"/>
        <end position="85"/>
    </location>
</feature>
<dbReference type="Proteomes" id="UP000295285">
    <property type="component" value="Unassembled WGS sequence"/>
</dbReference>
<dbReference type="RefSeq" id="WP_131934897.1">
    <property type="nucleotide sequence ID" value="NZ_SMDF01000024.1"/>
</dbReference>
<proteinExistence type="predicted"/>
<name>A0A4R4B264_BACTU</name>
<dbReference type="PANTHER" id="PTHR35337">
    <property type="entry name" value="SLR1478 PROTEIN"/>
    <property type="match status" value="1"/>
</dbReference>
<dbReference type="Pfam" id="PF01944">
    <property type="entry name" value="SpoIIM"/>
    <property type="match status" value="1"/>
</dbReference>
<comment type="caution">
    <text evidence="2">The sequence shown here is derived from an EMBL/GenBank/DDBJ whole genome shotgun (WGS) entry which is preliminary data.</text>
</comment>
<reference evidence="2 3" key="1">
    <citation type="submission" date="2019-03" db="EMBL/GenBank/DDBJ databases">
        <title>Above-ground endophytic microbial communities from plants in different locations in the United States.</title>
        <authorList>
            <person name="Frank C."/>
        </authorList>
    </citation>
    <scope>NUCLEOTIDE SEQUENCE [LARGE SCALE GENOMIC DNA]</scope>
    <source>
        <strain evidence="2 3">LP_2_YM</strain>
    </source>
</reference>
<dbReference type="InterPro" id="IPR002798">
    <property type="entry name" value="SpoIIM-like"/>
</dbReference>
<dbReference type="AlphaFoldDB" id="A0A4R4B264"/>
<accession>A0A4R4B264</accession>
<dbReference type="PANTHER" id="PTHR35337:SF1">
    <property type="entry name" value="SLR1478 PROTEIN"/>
    <property type="match status" value="1"/>
</dbReference>
<keyword evidence="1" id="KW-0812">Transmembrane</keyword>
<protein>
    <submittedName>
        <fullName evidence="2">Stage II sporulation protein M</fullName>
    </submittedName>
</protein>
<keyword evidence="1" id="KW-1133">Transmembrane helix</keyword>
<sequence>MKNFVKKHISLFFSEFKYLLIISSVIVAISFVFGYMFSKPSESTDLIRLNSQAQFTDYFFNNLKVCIFIMIGVLSFGLSSMYILFVNGSVLGGAIKVSSPYLEHKGQILLLLLPHGITEMLAILISGALGFLFLKNSILLLLERRKKFLDKNDITSFIIGFSLVVLLLFISALIEYYITPDINELMK</sequence>